<dbReference type="RefSeq" id="XP_017773920.1">
    <property type="nucleotide sequence ID" value="XM_017918431.1"/>
</dbReference>
<evidence type="ECO:0000256" key="1">
    <source>
        <dbReference type="ARBA" id="ARBA00022884"/>
    </source>
</evidence>
<feature type="domain" description="RRM" evidence="4">
    <location>
        <begin position="404"/>
        <end position="476"/>
    </location>
</feature>
<dbReference type="SMART" id="SM00360">
    <property type="entry name" value="RRM"/>
    <property type="match status" value="4"/>
</dbReference>
<dbReference type="InterPro" id="IPR012677">
    <property type="entry name" value="Nucleotide-bd_a/b_plait_sf"/>
</dbReference>
<dbReference type="Gene3D" id="3.30.70.330">
    <property type="match status" value="3"/>
</dbReference>
<evidence type="ECO:0000259" key="4">
    <source>
        <dbReference type="PROSITE" id="PS50102"/>
    </source>
</evidence>
<dbReference type="Proteomes" id="UP000695000">
    <property type="component" value="Unplaced"/>
</dbReference>
<feature type="domain" description="RRM" evidence="4">
    <location>
        <begin position="25"/>
        <end position="104"/>
    </location>
</feature>
<dbReference type="InterPro" id="IPR000504">
    <property type="entry name" value="RRM_dom"/>
</dbReference>
<feature type="compositionally biased region" description="Polar residues" evidence="3">
    <location>
        <begin position="7"/>
        <end position="22"/>
    </location>
</feature>
<feature type="domain" description="RRM" evidence="4">
    <location>
        <begin position="126"/>
        <end position="194"/>
    </location>
</feature>
<protein>
    <submittedName>
        <fullName evidence="6">RNA-binding protein 45 isoform X1</fullName>
    </submittedName>
</protein>
<dbReference type="PANTHER" id="PTHR48027">
    <property type="entry name" value="HETEROGENEOUS NUCLEAR RIBONUCLEOPROTEIN 87F-RELATED"/>
    <property type="match status" value="1"/>
</dbReference>
<name>A0ABM1MH70_NICVS</name>
<evidence type="ECO:0000313" key="5">
    <source>
        <dbReference type="Proteomes" id="UP000695000"/>
    </source>
</evidence>
<dbReference type="SUPFAM" id="SSF54928">
    <property type="entry name" value="RNA-binding domain, RBD"/>
    <property type="match status" value="3"/>
</dbReference>
<accession>A0ABM1MH70</accession>
<feature type="compositionally biased region" description="Low complexity" evidence="3">
    <location>
        <begin position="194"/>
        <end position="216"/>
    </location>
</feature>
<dbReference type="Pfam" id="PF00076">
    <property type="entry name" value="RRM_1"/>
    <property type="match status" value="4"/>
</dbReference>
<evidence type="ECO:0000256" key="3">
    <source>
        <dbReference type="SAM" id="MobiDB-lite"/>
    </source>
</evidence>
<evidence type="ECO:0000256" key="2">
    <source>
        <dbReference type="PROSITE-ProRule" id="PRU00176"/>
    </source>
</evidence>
<dbReference type="PROSITE" id="PS50102">
    <property type="entry name" value="RRM"/>
    <property type="match status" value="3"/>
</dbReference>
<dbReference type="GeneID" id="108560752"/>
<gene>
    <name evidence="6" type="primary">LOC108560752</name>
</gene>
<reference evidence="6" key="1">
    <citation type="submission" date="2025-08" db="UniProtKB">
        <authorList>
            <consortium name="RefSeq"/>
        </authorList>
    </citation>
    <scope>IDENTIFICATION</scope>
    <source>
        <tissue evidence="6">Whole Larva</tissue>
    </source>
</reference>
<proteinExistence type="predicted"/>
<keyword evidence="5" id="KW-1185">Reference proteome</keyword>
<feature type="region of interest" description="Disordered" evidence="3">
    <location>
        <begin position="1"/>
        <end position="23"/>
    </location>
</feature>
<dbReference type="InterPro" id="IPR052462">
    <property type="entry name" value="SLIRP/GR-RBP-like"/>
</dbReference>
<dbReference type="InterPro" id="IPR035979">
    <property type="entry name" value="RBD_domain_sf"/>
</dbReference>
<evidence type="ECO:0000313" key="6">
    <source>
        <dbReference type="RefSeq" id="XP_017773920.1"/>
    </source>
</evidence>
<dbReference type="CDD" id="cd12366">
    <property type="entry name" value="RRM1_RBM45"/>
    <property type="match status" value="1"/>
</dbReference>
<dbReference type="InterPro" id="IPR034203">
    <property type="entry name" value="RBM45_RRM1"/>
</dbReference>
<sequence length="490" mass="55560">MDRYDSRTSNNYEIRTSSSDEPPNSRLFIIANKRLNESDFRDAFAKFGEIEDIWVVKDRRSGENKGVTYIKYAKTSEAALAMEAMNGKIIVGSDRHIKVMIASNRNKGSQREENEDEKIQRLFVLVPKTMTEAELESYFGQFGDIDYVNIVRDKETRESKGLGYIKYYKFSHAAKAFEECDRKYRAVFSEPRKNNSNRNNNNTTTTNNNNSNNASNDYQQTLSTITTKPFQESSIGNGDKFKIMVLGSPQLTEEQVWRLFNIIPGMEYCQWRYDTIKRRHVGTVVYSSFQWATHAIDKLNGFEYPIGSRLLVKPDGTVPRQDTNRTSQISIPSKSNIIPSSNIIELYETLNHATAVIQNVVLTPDKFRTGTRIALSPHSDISEICSVQLPEPQALASIDADTAARCFIVCTPPPPSQAILKDLFCRFGNLIEVYLLSHKNCGYAKYATKESAMEAITVLHGAEVSGGRIKVIEADERGNNSRKRLRLDDQ</sequence>
<keyword evidence="1 2" id="KW-0694">RNA-binding</keyword>
<feature type="region of interest" description="Disordered" evidence="3">
    <location>
        <begin position="189"/>
        <end position="217"/>
    </location>
</feature>
<organism evidence="5 6">
    <name type="scientific">Nicrophorus vespilloides</name>
    <name type="common">Boreal carrion beetle</name>
    <dbReference type="NCBI Taxonomy" id="110193"/>
    <lineage>
        <taxon>Eukaryota</taxon>
        <taxon>Metazoa</taxon>
        <taxon>Ecdysozoa</taxon>
        <taxon>Arthropoda</taxon>
        <taxon>Hexapoda</taxon>
        <taxon>Insecta</taxon>
        <taxon>Pterygota</taxon>
        <taxon>Neoptera</taxon>
        <taxon>Endopterygota</taxon>
        <taxon>Coleoptera</taxon>
        <taxon>Polyphaga</taxon>
        <taxon>Staphyliniformia</taxon>
        <taxon>Silphidae</taxon>
        <taxon>Nicrophorinae</taxon>
        <taxon>Nicrophorus</taxon>
    </lineage>
</organism>